<reference evidence="4" key="1">
    <citation type="submission" date="2021-07" db="EMBL/GenBank/DDBJ databases">
        <authorList>
            <person name="Durling M."/>
        </authorList>
    </citation>
    <scope>NUCLEOTIDE SEQUENCE</scope>
</reference>
<gene>
    <name evidence="4" type="ORF">HYFRA_00006505</name>
</gene>
<dbReference type="OrthoDB" id="10427682at2759"/>
<feature type="region of interest" description="Disordered" evidence="2">
    <location>
        <begin position="344"/>
        <end position="399"/>
    </location>
</feature>
<keyword evidence="3" id="KW-0812">Transmembrane</keyword>
<feature type="compositionally biased region" description="Basic and acidic residues" evidence="2">
    <location>
        <begin position="352"/>
        <end position="367"/>
    </location>
</feature>
<evidence type="ECO:0000256" key="3">
    <source>
        <dbReference type="SAM" id="Phobius"/>
    </source>
</evidence>
<dbReference type="EMBL" id="CAJVRL010000039">
    <property type="protein sequence ID" value="CAG8951107.1"/>
    <property type="molecule type" value="Genomic_DNA"/>
</dbReference>
<feature type="transmembrane region" description="Helical" evidence="3">
    <location>
        <begin position="127"/>
        <end position="147"/>
    </location>
</feature>
<keyword evidence="1" id="KW-0175">Coiled coil</keyword>
<dbReference type="Proteomes" id="UP000696280">
    <property type="component" value="Unassembled WGS sequence"/>
</dbReference>
<evidence type="ECO:0000313" key="5">
    <source>
        <dbReference type="Proteomes" id="UP000696280"/>
    </source>
</evidence>
<sequence>MESGNFDTVESIMERYTRDMELNTWASLLQQGSRLSLAVENLFRTQDVNGDFQNSVTLKEPFESIVKAITAKHLEAYRDIFVETHYNRDVNTIQEKYSEAQKWTLDATFKWWEDMSTGRSTQKWSTIMYENIIFMSPIIIFLLLSALEMHLLFRDNITHSPRLAKRRSYIPILLLIPALPVIHFVITSHIISTQWRDILIAFLGVLIVMKWNSFCSNVMDKMETSLIAEEKRLKEEEAKAEAQRIEQEAEAEARRIEQEAEAEARRIQQERKYHLEEIIRVEEARKREKDEKIRRFMQARNAYIAEERIRRALAAKEEHERIARAEAAERVCLKEKTLAMVAQAQEAEEAEERERERALEREERALDSNRGMNKRKFEMQQLVERQDTDPEAQVKASRG</sequence>
<dbReference type="AlphaFoldDB" id="A0A9N9KS95"/>
<evidence type="ECO:0000256" key="1">
    <source>
        <dbReference type="SAM" id="Coils"/>
    </source>
</evidence>
<evidence type="ECO:0000256" key="2">
    <source>
        <dbReference type="SAM" id="MobiDB-lite"/>
    </source>
</evidence>
<accession>A0A9N9KS95</accession>
<feature type="coiled-coil region" evidence="1">
    <location>
        <begin position="219"/>
        <end position="277"/>
    </location>
</feature>
<feature type="transmembrane region" description="Helical" evidence="3">
    <location>
        <begin position="168"/>
        <end position="186"/>
    </location>
</feature>
<proteinExistence type="predicted"/>
<keyword evidence="3" id="KW-1133">Transmembrane helix</keyword>
<evidence type="ECO:0000313" key="4">
    <source>
        <dbReference type="EMBL" id="CAG8951107.1"/>
    </source>
</evidence>
<protein>
    <submittedName>
        <fullName evidence="4">Uncharacterized protein</fullName>
    </submittedName>
</protein>
<keyword evidence="5" id="KW-1185">Reference proteome</keyword>
<comment type="caution">
    <text evidence="4">The sequence shown here is derived from an EMBL/GenBank/DDBJ whole genome shotgun (WGS) entry which is preliminary data.</text>
</comment>
<name>A0A9N9KS95_9HELO</name>
<organism evidence="4 5">
    <name type="scientific">Hymenoscyphus fraxineus</name>
    <dbReference type="NCBI Taxonomy" id="746836"/>
    <lineage>
        <taxon>Eukaryota</taxon>
        <taxon>Fungi</taxon>
        <taxon>Dikarya</taxon>
        <taxon>Ascomycota</taxon>
        <taxon>Pezizomycotina</taxon>
        <taxon>Leotiomycetes</taxon>
        <taxon>Helotiales</taxon>
        <taxon>Helotiaceae</taxon>
        <taxon>Hymenoscyphus</taxon>
    </lineage>
</organism>
<feature type="transmembrane region" description="Helical" evidence="3">
    <location>
        <begin position="198"/>
        <end position="215"/>
    </location>
</feature>
<keyword evidence="3" id="KW-0472">Membrane</keyword>